<protein>
    <submittedName>
        <fullName evidence="1">Uncharacterized protein</fullName>
    </submittedName>
</protein>
<evidence type="ECO:0000313" key="2">
    <source>
        <dbReference type="Proteomes" id="UP000827872"/>
    </source>
</evidence>
<dbReference type="EMBL" id="CM037617">
    <property type="protein sequence ID" value="KAH8005238.1"/>
    <property type="molecule type" value="Genomic_DNA"/>
</dbReference>
<accession>A0ACB8FIR2</accession>
<proteinExistence type="predicted"/>
<reference evidence="1" key="1">
    <citation type="submission" date="2021-08" db="EMBL/GenBank/DDBJ databases">
        <title>The first chromosome-level gecko genome reveals the dynamic sex chromosomes of Neotropical dwarf geckos (Sphaerodactylidae: Sphaerodactylus).</title>
        <authorList>
            <person name="Pinto B.J."/>
            <person name="Keating S.E."/>
            <person name="Gamble T."/>
        </authorList>
    </citation>
    <scope>NUCLEOTIDE SEQUENCE</scope>
    <source>
        <strain evidence="1">TG3544</strain>
    </source>
</reference>
<comment type="caution">
    <text evidence="1">The sequence shown here is derived from an EMBL/GenBank/DDBJ whole genome shotgun (WGS) entry which is preliminary data.</text>
</comment>
<gene>
    <name evidence="1" type="ORF">K3G42_025339</name>
</gene>
<sequence>MAATTAPKREASSRSSGSPLPEAESPWFGAALRLLIALVLNAARAEKEGYAIDSVKDLRLSTHVSMLAL</sequence>
<dbReference type="Proteomes" id="UP000827872">
    <property type="component" value="Linkage Group LG04"/>
</dbReference>
<keyword evidence="2" id="KW-1185">Reference proteome</keyword>
<organism evidence="1 2">
    <name type="scientific">Sphaerodactylus townsendi</name>
    <dbReference type="NCBI Taxonomy" id="933632"/>
    <lineage>
        <taxon>Eukaryota</taxon>
        <taxon>Metazoa</taxon>
        <taxon>Chordata</taxon>
        <taxon>Craniata</taxon>
        <taxon>Vertebrata</taxon>
        <taxon>Euteleostomi</taxon>
        <taxon>Lepidosauria</taxon>
        <taxon>Squamata</taxon>
        <taxon>Bifurcata</taxon>
        <taxon>Gekkota</taxon>
        <taxon>Sphaerodactylidae</taxon>
        <taxon>Sphaerodactylus</taxon>
    </lineage>
</organism>
<name>A0ACB8FIR2_9SAUR</name>
<evidence type="ECO:0000313" key="1">
    <source>
        <dbReference type="EMBL" id="KAH8005238.1"/>
    </source>
</evidence>